<name>A0ABD3W8N4_SINWO</name>
<dbReference type="SUPFAM" id="SSF48452">
    <property type="entry name" value="TPR-like"/>
    <property type="match status" value="1"/>
</dbReference>
<evidence type="ECO:0000256" key="2">
    <source>
        <dbReference type="ARBA" id="ARBA00022803"/>
    </source>
</evidence>
<comment type="similarity">
    <text evidence="3">Belongs to the TTC4 family.</text>
</comment>
<feature type="domain" description="Cns1/TTC4 wheel" evidence="5">
    <location>
        <begin position="279"/>
        <end position="392"/>
    </location>
</feature>
<sequence>MADKQGASMSDEERQKLMEKLDADLDAFISEKTKKAKINNVPDKEKDIDEIVKELETHPAFIKEVDWSKPLSPELEGLMVLKYEEENPTARAEAYKEDGNFEFKKKKYPIAIDNYTEGIKSKSPDKELNAVLYTNRAAAQYHLGNYKSSFQDCVIARKFKPDHLKAIVRGAQCCCEMRKYDECIYWCDAALMIDPHNKVILELRKSADKMKRDVDRDKRKAQAQERKDREEDLKLLKVIQSRGIQLAGMKNDSQGRQLDPTLLTSLEVHNPSKARVHLDADNILHWPVLFLYPQYTETDYIEAFCEKHRFIDHLQDMFGPDVPPPPWDKEGFYTPDRLQIFYEDKEKEKLYKVNKEWTLLHCLQQKRYKVFGGTPTFLLLPSGTTFETEFLKRYET</sequence>
<evidence type="ECO:0000256" key="1">
    <source>
        <dbReference type="ARBA" id="ARBA00022737"/>
    </source>
</evidence>
<dbReference type="SMART" id="SM00028">
    <property type="entry name" value="TPR"/>
    <property type="match status" value="3"/>
</dbReference>
<comment type="caution">
    <text evidence="6">The sequence shown here is derived from an EMBL/GenBank/DDBJ whole genome shotgun (WGS) entry which is preliminary data.</text>
</comment>
<keyword evidence="2" id="KW-0802">TPR repeat</keyword>
<evidence type="ECO:0000256" key="4">
    <source>
        <dbReference type="SAM" id="Coils"/>
    </source>
</evidence>
<dbReference type="PANTHER" id="PTHR46035:SF1">
    <property type="entry name" value="TETRATRICOPEPTIDE REPEAT PROTEIN 4"/>
    <property type="match status" value="1"/>
</dbReference>
<dbReference type="Gene3D" id="1.25.40.10">
    <property type="entry name" value="Tetratricopeptide repeat domain"/>
    <property type="match status" value="1"/>
</dbReference>
<keyword evidence="4" id="KW-0175">Coiled coil</keyword>
<dbReference type="Pfam" id="PF18972">
    <property type="entry name" value="Wheel"/>
    <property type="match status" value="1"/>
</dbReference>
<reference evidence="6 7" key="1">
    <citation type="submission" date="2024-11" db="EMBL/GenBank/DDBJ databases">
        <title>Chromosome-level genome assembly of the freshwater bivalve Anodonta woodiana.</title>
        <authorList>
            <person name="Chen X."/>
        </authorList>
    </citation>
    <scope>NUCLEOTIDE SEQUENCE [LARGE SCALE GENOMIC DNA]</scope>
    <source>
        <strain evidence="6">MN2024</strain>
        <tissue evidence="6">Gills</tissue>
    </source>
</reference>
<dbReference type="CDD" id="cd21380">
    <property type="entry name" value="CTWD_Cns1"/>
    <property type="match status" value="1"/>
</dbReference>
<evidence type="ECO:0000313" key="7">
    <source>
        <dbReference type="Proteomes" id="UP001634394"/>
    </source>
</evidence>
<dbReference type="PANTHER" id="PTHR46035">
    <property type="entry name" value="TETRATRICOPEPTIDE REPEAT PROTEIN 4"/>
    <property type="match status" value="1"/>
</dbReference>
<evidence type="ECO:0000259" key="5">
    <source>
        <dbReference type="Pfam" id="PF18972"/>
    </source>
</evidence>
<gene>
    <name evidence="6" type="ORF">ACJMK2_041823</name>
</gene>
<feature type="coiled-coil region" evidence="4">
    <location>
        <begin position="200"/>
        <end position="227"/>
    </location>
</feature>
<keyword evidence="1" id="KW-0677">Repeat</keyword>
<accession>A0ABD3W8N4</accession>
<evidence type="ECO:0000313" key="6">
    <source>
        <dbReference type="EMBL" id="KAL3869098.1"/>
    </source>
</evidence>
<organism evidence="6 7">
    <name type="scientific">Sinanodonta woodiana</name>
    <name type="common">Chinese pond mussel</name>
    <name type="synonym">Anodonta woodiana</name>
    <dbReference type="NCBI Taxonomy" id="1069815"/>
    <lineage>
        <taxon>Eukaryota</taxon>
        <taxon>Metazoa</taxon>
        <taxon>Spiralia</taxon>
        <taxon>Lophotrochozoa</taxon>
        <taxon>Mollusca</taxon>
        <taxon>Bivalvia</taxon>
        <taxon>Autobranchia</taxon>
        <taxon>Heteroconchia</taxon>
        <taxon>Palaeoheterodonta</taxon>
        <taxon>Unionida</taxon>
        <taxon>Unionoidea</taxon>
        <taxon>Unionidae</taxon>
        <taxon>Unioninae</taxon>
        <taxon>Sinanodonta</taxon>
    </lineage>
</organism>
<dbReference type="AlphaFoldDB" id="A0ABD3W8N4"/>
<dbReference type="InterPro" id="IPR019734">
    <property type="entry name" value="TPR_rpt"/>
</dbReference>
<evidence type="ECO:0000256" key="3">
    <source>
        <dbReference type="ARBA" id="ARBA00023602"/>
    </source>
</evidence>
<protein>
    <recommendedName>
        <fullName evidence="5">Cns1/TTC4 wheel domain-containing protein</fullName>
    </recommendedName>
</protein>
<dbReference type="EMBL" id="JBJQND010000008">
    <property type="protein sequence ID" value="KAL3869098.1"/>
    <property type="molecule type" value="Genomic_DNA"/>
</dbReference>
<proteinExistence type="inferred from homology"/>
<dbReference type="InterPro" id="IPR044059">
    <property type="entry name" value="Csn1/TTC4_wheel"/>
</dbReference>
<dbReference type="Proteomes" id="UP001634394">
    <property type="component" value="Unassembled WGS sequence"/>
</dbReference>
<dbReference type="InterPro" id="IPR011990">
    <property type="entry name" value="TPR-like_helical_dom_sf"/>
</dbReference>
<keyword evidence="7" id="KW-1185">Reference proteome</keyword>